<dbReference type="PANTHER" id="PTHR11012">
    <property type="entry name" value="PROTEIN KINASE-LIKE DOMAIN-CONTAINING"/>
    <property type="match status" value="1"/>
</dbReference>
<dbReference type="InterPro" id="IPR011009">
    <property type="entry name" value="Kinase-like_dom_sf"/>
</dbReference>
<evidence type="ECO:0000259" key="2">
    <source>
        <dbReference type="SMART" id="SM00587"/>
    </source>
</evidence>
<protein>
    <recommendedName>
        <fullName evidence="2">CHK kinase-like domain-containing protein</fullName>
    </recommendedName>
</protein>
<reference evidence="3" key="1">
    <citation type="submission" date="2015-06" db="EMBL/GenBank/DDBJ databases">
        <authorList>
            <person name="Hoefler B.C."/>
            <person name="Straight P.D."/>
        </authorList>
    </citation>
    <scope>NUCLEOTIDE SEQUENCE</scope>
</reference>
<dbReference type="OrthoDB" id="8250698at2759"/>
<gene>
    <name evidence="3" type="ORF">c3_g1_i3</name>
</gene>
<evidence type="ECO:0000256" key="1">
    <source>
        <dbReference type="SAM" id="Phobius"/>
    </source>
</evidence>
<evidence type="ECO:0000313" key="3">
    <source>
        <dbReference type="EMBL" id="JAI24228.1"/>
    </source>
</evidence>
<feature type="domain" description="CHK kinase-like" evidence="2">
    <location>
        <begin position="141"/>
        <end position="335"/>
    </location>
</feature>
<dbReference type="InterPro" id="IPR015897">
    <property type="entry name" value="CHK_kinase-like"/>
</dbReference>
<sequence>MTNNENCCEDEFTFPKWLNEAFFQNVLQNVESEVAEITNLELKPGTLKNDNYASVLFRSKVTYRLQSQPTQEKVSSFILKVEPFMEGNKKELMQNYSLFDTEITMYTKVLPIIEKVLRQYGDNTILGPKLIACSTTAPSYVIFEDLALKGYTTIGYRHPNLEEMKFTLLKLAKLHAISYKLCKEEKDNIITTLNKGSMNSTDPNTFPFVKYSIGFLKEILSERDDLKQYVPHIASVEHLLCKRSIDMFNEAGSGKRDGIFVLNHGDFHLKNIMIQKNEDKLTDVKLLDYQISIFGSPAIDLHYAFTMMFSPEMRRDHYDELLYFYITNFQDTLRKTEYKGHIPTHIEIRQELAKHRYWGLFLLLCFLLFNYTFVDENKDIADVVENAEILRKELEDPKLLDELREQLPKFLYNGYFEL</sequence>
<dbReference type="Pfam" id="PF02958">
    <property type="entry name" value="EcKL"/>
    <property type="match status" value="1"/>
</dbReference>
<proteinExistence type="predicted"/>
<dbReference type="SMART" id="SM00587">
    <property type="entry name" value="CHK"/>
    <property type="match status" value="1"/>
</dbReference>
<keyword evidence="1" id="KW-0812">Transmembrane</keyword>
<keyword evidence="1" id="KW-0472">Membrane</keyword>
<dbReference type="Gene3D" id="3.90.1200.10">
    <property type="match status" value="1"/>
</dbReference>
<keyword evidence="1" id="KW-1133">Transmembrane helix</keyword>
<organism evidence="3">
    <name type="scientific">Bactrocera latifrons</name>
    <name type="common">Malaysian fruit fly</name>
    <name type="synonym">Chaetodacus latifrons</name>
    <dbReference type="NCBI Taxonomy" id="174628"/>
    <lineage>
        <taxon>Eukaryota</taxon>
        <taxon>Metazoa</taxon>
        <taxon>Ecdysozoa</taxon>
        <taxon>Arthropoda</taxon>
        <taxon>Hexapoda</taxon>
        <taxon>Insecta</taxon>
        <taxon>Pterygota</taxon>
        <taxon>Neoptera</taxon>
        <taxon>Endopterygota</taxon>
        <taxon>Diptera</taxon>
        <taxon>Brachycera</taxon>
        <taxon>Muscomorpha</taxon>
        <taxon>Tephritoidea</taxon>
        <taxon>Tephritidae</taxon>
        <taxon>Bactrocera</taxon>
        <taxon>Bactrocera</taxon>
    </lineage>
</organism>
<dbReference type="InterPro" id="IPR004119">
    <property type="entry name" value="EcKL"/>
</dbReference>
<accession>A0A0K8UCD6</accession>
<dbReference type="PANTHER" id="PTHR11012:SF12">
    <property type="entry name" value="CHK KINASE-LIKE DOMAIN-CONTAINING PROTEIN-RELATED"/>
    <property type="match status" value="1"/>
</dbReference>
<dbReference type="SUPFAM" id="SSF56112">
    <property type="entry name" value="Protein kinase-like (PK-like)"/>
    <property type="match status" value="1"/>
</dbReference>
<feature type="transmembrane region" description="Helical" evidence="1">
    <location>
        <begin position="357"/>
        <end position="374"/>
    </location>
</feature>
<dbReference type="AlphaFoldDB" id="A0A0K8UCD6"/>
<dbReference type="EMBL" id="GDHF01028086">
    <property type="protein sequence ID" value="JAI24228.1"/>
    <property type="molecule type" value="Transcribed_RNA"/>
</dbReference>
<name>A0A0K8UCD6_BACLA</name>